<gene>
    <name evidence="5" type="ORF">BDV96DRAFT_193895</name>
</gene>
<dbReference type="EMBL" id="ML977336">
    <property type="protein sequence ID" value="KAF2110995.1"/>
    <property type="molecule type" value="Genomic_DNA"/>
</dbReference>
<proteinExistence type="predicted"/>
<feature type="domain" description="DUF7791" evidence="4">
    <location>
        <begin position="536"/>
        <end position="673"/>
    </location>
</feature>
<dbReference type="Gene3D" id="3.40.50.300">
    <property type="entry name" value="P-loop containing nucleotide triphosphate hydrolases"/>
    <property type="match status" value="1"/>
</dbReference>
<evidence type="ECO:0000259" key="3">
    <source>
        <dbReference type="Pfam" id="PF24883"/>
    </source>
</evidence>
<dbReference type="Pfam" id="PF24883">
    <property type="entry name" value="NPHP3_N"/>
    <property type="match status" value="1"/>
</dbReference>
<keyword evidence="6" id="KW-1185">Reference proteome</keyword>
<dbReference type="InterPro" id="IPR056693">
    <property type="entry name" value="DUF7791"/>
</dbReference>
<protein>
    <submittedName>
        <fullName evidence="5">Uncharacterized protein</fullName>
    </submittedName>
</protein>
<dbReference type="InterPro" id="IPR027417">
    <property type="entry name" value="P-loop_NTPase"/>
</dbReference>
<sequence>MDPFSALGLASNIIQIIDFTGRLVSQSKEIYQSTEGTLDTCVQLEEAAKNLTELCQDLEQNTLNGQSSISANTALSAADKQLLELGKQCERVTSALIKTLQRLKGQGSNNKWQSIRQAIRFAWSEKDIAAHERKLDAIRRQIDTALLRSLRERIDTRIQEGKTRDFDSIISSKRWQAELLKSIKAERWDDKNADDVQRFASQLDDSARSDLQEQFCRMICARLYFSSMPDRLESIAAAHQETFKWLFEETGSTIAVQQWDSFTDWLEEDSGSNIYWVTGKPGSGKSTLMKYLYHDPRTNVCLEKWSNGSPVVKAGFFFWNSGTPMQMSRTGLLQSILLDALRNDSSMATSLFHQRWEQYLAFGGGQSAIGWPELRRAFQTMVSDRSRRFFLVIDGLDEFDGNPKEVIDLILGVSHQSNIKICTSSRPWVIFEDELGDRPSLCLERLTYNDIHLYVTSKFSENKHYQRLARMEPSQALKIVHDVVDKATGVFLWVYLVVNSLLEGLSHSDKLMHLQSRLDALPGDLENLFDKILHQLDPKYYTHACQFFRLVRHHPYPTLLGLYFADDENAQSGMKAEIRSWTLEEQNDRREEMRRRLKSRCKGFLETTDSNPRSEASPDDRNQPRVQYFHRTAKDFLESEKMREKIVEATSNDGFDPDERWANSYLWILKTCDVISLGRDDLDYYVSWSFECALRVEKKRGDVLVTYLDEVGRVMNESSINIRSDLNATFLQAAVSYKLSSYVQIKLETLSYPERKGLPDFLIRARKELPEYGTLHSGQSMLRASQRQPRVEMERLLRYYRTPSPLRLFRSSPKKKLRAV</sequence>
<evidence type="ECO:0000256" key="1">
    <source>
        <dbReference type="ARBA" id="ARBA00022737"/>
    </source>
</evidence>
<dbReference type="Pfam" id="PF25053">
    <property type="entry name" value="DUF7791"/>
    <property type="match status" value="1"/>
</dbReference>
<dbReference type="Proteomes" id="UP000799770">
    <property type="component" value="Unassembled WGS sequence"/>
</dbReference>
<reference evidence="5" key="1">
    <citation type="journal article" date="2020" name="Stud. Mycol.">
        <title>101 Dothideomycetes genomes: a test case for predicting lifestyles and emergence of pathogens.</title>
        <authorList>
            <person name="Haridas S."/>
            <person name="Albert R."/>
            <person name="Binder M."/>
            <person name="Bloem J."/>
            <person name="Labutti K."/>
            <person name="Salamov A."/>
            <person name="Andreopoulos B."/>
            <person name="Baker S."/>
            <person name="Barry K."/>
            <person name="Bills G."/>
            <person name="Bluhm B."/>
            <person name="Cannon C."/>
            <person name="Castanera R."/>
            <person name="Culley D."/>
            <person name="Daum C."/>
            <person name="Ezra D."/>
            <person name="Gonzalez J."/>
            <person name="Henrissat B."/>
            <person name="Kuo A."/>
            <person name="Liang C."/>
            <person name="Lipzen A."/>
            <person name="Lutzoni F."/>
            <person name="Magnuson J."/>
            <person name="Mondo S."/>
            <person name="Nolan M."/>
            <person name="Ohm R."/>
            <person name="Pangilinan J."/>
            <person name="Park H.-J."/>
            <person name="Ramirez L."/>
            <person name="Alfaro M."/>
            <person name="Sun H."/>
            <person name="Tritt A."/>
            <person name="Yoshinaga Y."/>
            <person name="Zwiers L.-H."/>
            <person name="Turgeon B."/>
            <person name="Goodwin S."/>
            <person name="Spatafora J."/>
            <person name="Crous P."/>
            <person name="Grigoriev I."/>
        </authorList>
    </citation>
    <scope>NUCLEOTIDE SEQUENCE</scope>
    <source>
        <strain evidence="5">CBS 627.86</strain>
    </source>
</reference>
<keyword evidence="1" id="KW-0677">Repeat</keyword>
<dbReference type="InterPro" id="IPR056884">
    <property type="entry name" value="NPHP3-like_N"/>
</dbReference>
<dbReference type="SUPFAM" id="SSF52540">
    <property type="entry name" value="P-loop containing nucleoside triphosphate hydrolases"/>
    <property type="match status" value="1"/>
</dbReference>
<organism evidence="5 6">
    <name type="scientific">Lophiotrema nucula</name>
    <dbReference type="NCBI Taxonomy" id="690887"/>
    <lineage>
        <taxon>Eukaryota</taxon>
        <taxon>Fungi</taxon>
        <taxon>Dikarya</taxon>
        <taxon>Ascomycota</taxon>
        <taxon>Pezizomycotina</taxon>
        <taxon>Dothideomycetes</taxon>
        <taxon>Pleosporomycetidae</taxon>
        <taxon>Pleosporales</taxon>
        <taxon>Lophiotremataceae</taxon>
        <taxon>Lophiotrema</taxon>
    </lineage>
</organism>
<dbReference type="PANTHER" id="PTHR10039:SF5">
    <property type="entry name" value="NACHT DOMAIN-CONTAINING PROTEIN"/>
    <property type="match status" value="1"/>
</dbReference>
<evidence type="ECO:0000313" key="6">
    <source>
        <dbReference type="Proteomes" id="UP000799770"/>
    </source>
</evidence>
<dbReference type="PANTHER" id="PTHR10039">
    <property type="entry name" value="AMELOGENIN"/>
    <property type="match status" value="1"/>
</dbReference>
<feature type="region of interest" description="Disordered" evidence="2">
    <location>
        <begin position="605"/>
        <end position="624"/>
    </location>
</feature>
<feature type="domain" description="Nephrocystin 3-like N-terminal" evidence="3">
    <location>
        <begin position="258"/>
        <end position="426"/>
    </location>
</feature>
<dbReference type="AlphaFoldDB" id="A0A6A5YV49"/>
<evidence type="ECO:0000256" key="2">
    <source>
        <dbReference type="SAM" id="MobiDB-lite"/>
    </source>
</evidence>
<name>A0A6A5YV49_9PLEO</name>
<accession>A0A6A5YV49</accession>
<dbReference type="OrthoDB" id="443402at2759"/>
<evidence type="ECO:0000259" key="4">
    <source>
        <dbReference type="Pfam" id="PF25053"/>
    </source>
</evidence>
<evidence type="ECO:0000313" key="5">
    <source>
        <dbReference type="EMBL" id="KAF2110995.1"/>
    </source>
</evidence>